<comment type="catalytic activity">
    <reaction evidence="7">
        <text>ATP + H2O + polyamine-[polyamine-binding protein]Side 1 = ADP + phosphate + polyamineSide 2 + [polyamine-binding protein]Side 1.</text>
        <dbReference type="EC" id="7.6.2.11"/>
    </reaction>
</comment>
<dbReference type="InterPro" id="IPR005893">
    <property type="entry name" value="PotA-like"/>
</dbReference>
<accession>A0ABT8FMB7</accession>
<evidence type="ECO:0000256" key="4">
    <source>
        <dbReference type="ARBA" id="ARBA00022840"/>
    </source>
</evidence>
<dbReference type="PANTHER" id="PTHR42781:SF4">
    <property type="entry name" value="SPERMIDINE_PUTRESCINE IMPORT ATP-BINDING PROTEIN POTA"/>
    <property type="match status" value="1"/>
</dbReference>
<keyword evidence="3 7" id="KW-0547">Nucleotide-binding</keyword>
<dbReference type="Gene3D" id="3.40.50.300">
    <property type="entry name" value="P-loop containing nucleotide triphosphate hydrolases"/>
    <property type="match status" value="1"/>
</dbReference>
<organism evidence="9 10">
    <name type="scientific">Nocardioides oceani</name>
    <dbReference type="NCBI Taxonomy" id="3058369"/>
    <lineage>
        <taxon>Bacteria</taxon>
        <taxon>Bacillati</taxon>
        <taxon>Actinomycetota</taxon>
        <taxon>Actinomycetes</taxon>
        <taxon>Propionibacteriales</taxon>
        <taxon>Nocardioidaceae</taxon>
        <taxon>Nocardioides</taxon>
    </lineage>
</organism>
<gene>
    <name evidence="7" type="primary">potA</name>
    <name evidence="9" type="ORF">QWY28_22795</name>
</gene>
<dbReference type="RefSeq" id="WP_300955216.1">
    <property type="nucleotide sequence ID" value="NZ_JAUHJQ010000026.1"/>
</dbReference>
<keyword evidence="1 7" id="KW-0813">Transport</keyword>
<evidence type="ECO:0000256" key="7">
    <source>
        <dbReference type="RuleBase" id="RU364083"/>
    </source>
</evidence>
<dbReference type="InterPro" id="IPR013611">
    <property type="entry name" value="Transp-assoc_OB_typ2"/>
</dbReference>
<keyword evidence="5 7" id="KW-1278">Translocase</keyword>
<dbReference type="SUPFAM" id="SSF50331">
    <property type="entry name" value="MOP-like"/>
    <property type="match status" value="1"/>
</dbReference>
<comment type="function">
    <text evidence="7">Part of the ABC transporter complex PotABCD involved in spermidine/putrescine import. Responsible for energy coupling to the transport system.</text>
</comment>
<evidence type="ECO:0000256" key="6">
    <source>
        <dbReference type="ARBA" id="ARBA00023136"/>
    </source>
</evidence>
<evidence type="ECO:0000256" key="5">
    <source>
        <dbReference type="ARBA" id="ARBA00022967"/>
    </source>
</evidence>
<dbReference type="SMART" id="SM00382">
    <property type="entry name" value="AAA"/>
    <property type="match status" value="1"/>
</dbReference>
<comment type="similarity">
    <text evidence="7">Belongs to the ABC transporter superfamily. Spermidine/putrescine importer (TC 3.A.1.11.1) family.</text>
</comment>
<dbReference type="Gene3D" id="2.40.50.100">
    <property type="match status" value="1"/>
</dbReference>
<dbReference type="Pfam" id="PF00005">
    <property type="entry name" value="ABC_tran"/>
    <property type="match status" value="1"/>
</dbReference>
<dbReference type="NCBIfam" id="TIGR01187">
    <property type="entry name" value="potA"/>
    <property type="match status" value="1"/>
</dbReference>
<evidence type="ECO:0000256" key="2">
    <source>
        <dbReference type="ARBA" id="ARBA00022475"/>
    </source>
</evidence>
<keyword evidence="2 7" id="KW-1003">Cell membrane</keyword>
<keyword evidence="10" id="KW-1185">Reference proteome</keyword>
<sequence length="376" mass="40230">MTNSARATGARIDISHLTKTYGSQRAVDDVSVSVEPGEFMTLLGPSGSGKTTTLNLIAGFSTPDEGSIHVNGRDVGHLPPHKRNLGVVFQNYALFPHLSVSDNVAFPLKQRRVSSSERKKQVAQALETVHLHGMADRRPSQLSGGQQQRVALARSIVFKPSVLLMDEPLGALDRKLRDSMQLEVRRIHREVGSTVVFVTHDQEEALALSDRIAVFRDGRIEQIGTGRELYESPASIFIATFLGESTLISGKVRSDGRGSFVEGAAKVRVNGSLPDGSAGVVMVRPERLRLEAAGAVSATADQNAVEVTVLNEMYLGSSRRLGVRLPDGTTGLVREPASTASAVRAGDRAVLRWPVNDGVLLVADPAAEAVSASPAF</sequence>
<dbReference type="SUPFAM" id="SSF52540">
    <property type="entry name" value="P-loop containing nucleoside triphosphate hydrolases"/>
    <property type="match status" value="1"/>
</dbReference>
<dbReference type="InterPro" id="IPR008995">
    <property type="entry name" value="Mo/tungstate-bd_C_term_dom"/>
</dbReference>
<dbReference type="InterPro" id="IPR003593">
    <property type="entry name" value="AAA+_ATPase"/>
</dbReference>
<dbReference type="InterPro" id="IPR017871">
    <property type="entry name" value="ABC_transporter-like_CS"/>
</dbReference>
<protein>
    <recommendedName>
        <fullName evidence="7">Spermidine/putrescine import ATP-binding protein PotA</fullName>
        <ecNumber evidence="7">7.6.2.11</ecNumber>
    </recommendedName>
</protein>
<dbReference type="InterPro" id="IPR003439">
    <property type="entry name" value="ABC_transporter-like_ATP-bd"/>
</dbReference>
<keyword evidence="4 7" id="KW-0067">ATP-binding</keyword>
<feature type="domain" description="ABC transporter" evidence="8">
    <location>
        <begin position="12"/>
        <end position="242"/>
    </location>
</feature>
<dbReference type="Pfam" id="PF08402">
    <property type="entry name" value="TOBE_2"/>
    <property type="match status" value="1"/>
</dbReference>
<evidence type="ECO:0000313" key="10">
    <source>
        <dbReference type="Proteomes" id="UP001168620"/>
    </source>
</evidence>
<comment type="caution">
    <text evidence="9">The sequence shown here is derived from an EMBL/GenBank/DDBJ whole genome shotgun (WGS) entry which is preliminary data.</text>
</comment>
<dbReference type="InterPro" id="IPR050093">
    <property type="entry name" value="ABC_SmlMolc_Importer"/>
</dbReference>
<name>A0ABT8FMB7_9ACTN</name>
<dbReference type="EMBL" id="JAUHJQ010000026">
    <property type="protein sequence ID" value="MDN4175807.1"/>
    <property type="molecule type" value="Genomic_DNA"/>
</dbReference>
<dbReference type="PROSITE" id="PS50893">
    <property type="entry name" value="ABC_TRANSPORTER_2"/>
    <property type="match status" value="1"/>
</dbReference>
<dbReference type="PANTHER" id="PTHR42781">
    <property type="entry name" value="SPERMIDINE/PUTRESCINE IMPORT ATP-BINDING PROTEIN POTA"/>
    <property type="match status" value="1"/>
</dbReference>
<evidence type="ECO:0000256" key="1">
    <source>
        <dbReference type="ARBA" id="ARBA00022448"/>
    </source>
</evidence>
<proteinExistence type="inferred from homology"/>
<dbReference type="PROSITE" id="PS00211">
    <property type="entry name" value="ABC_TRANSPORTER_1"/>
    <property type="match status" value="1"/>
</dbReference>
<evidence type="ECO:0000259" key="8">
    <source>
        <dbReference type="PROSITE" id="PS50893"/>
    </source>
</evidence>
<evidence type="ECO:0000256" key="3">
    <source>
        <dbReference type="ARBA" id="ARBA00022741"/>
    </source>
</evidence>
<evidence type="ECO:0000313" key="9">
    <source>
        <dbReference type="EMBL" id="MDN4175807.1"/>
    </source>
</evidence>
<dbReference type="EC" id="7.6.2.11" evidence="7"/>
<reference evidence="9" key="1">
    <citation type="submission" date="2023-06" db="EMBL/GenBank/DDBJ databases">
        <title>Draft genome sequence of Nocardioides sp. SOB77.</title>
        <authorList>
            <person name="Zhang G."/>
        </authorList>
    </citation>
    <scope>NUCLEOTIDE SEQUENCE</scope>
    <source>
        <strain evidence="9">SOB77</strain>
    </source>
</reference>
<keyword evidence="6 7" id="KW-0472">Membrane</keyword>
<comment type="subunit">
    <text evidence="7">The complex is composed of two ATP-binding proteins (PotA), two transmembrane proteins (PotB and PotC) and a solute-binding protein (PotD).</text>
</comment>
<dbReference type="InterPro" id="IPR027417">
    <property type="entry name" value="P-loop_NTPase"/>
</dbReference>
<dbReference type="GO" id="GO:0005524">
    <property type="term" value="F:ATP binding"/>
    <property type="evidence" value="ECO:0007669"/>
    <property type="project" value="UniProtKB-KW"/>
</dbReference>
<dbReference type="Proteomes" id="UP001168620">
    <property type="component" value="Unassembled WGS sequence"/>
</dbReference>